<dbReference type="SMART" id="SM00320">
    <property type="entry name" value="WD40"/>
    <property type="match status" value="12"/>
</dbReference>
<evidence type="ECO:0000256" key="6">
    <source>
        <dbReference type="PROSITE-ProRule" id="PRU00221"/>
    </source>
</evidence>
<feature type="repeat" description="WD" evidence="6">
    <location>
        <begin position="488"/>
        <end position="522"/>
    </location>
</feature>
<comment type="subcellular location">
    <subcellularLocation>
        <location evidence="1">Nucleus</location>
        <location evidence="1">Nucleolus</location>
    </subcellularLocation>
</comment>
<comment type="similarity">
    <text evidence="5">Belongs to the WD repeat WDR3/UTP12 family.</text>
</comment>
<gene>
    <name evidence="8" type="ORF">B4U80_06825</name>
</gene>
<feature type="domain" description="Small-subunit processome Utp12" evidence="7">
    <location>
        <begin position="808"/>
        <end position="907"/>
    </location>
</feature>
<dbReference type="FunFam" id="2.130.10.10:FF:000178">
    <property type="entry name" value="WD repeat domain 3"/>
    <property type="match status" value="1"/>
</dbReference>
<evidence type="ECO:0000259" key="7">
    <source>
        <dbReference type="Pfam" id="PF04003"/>
    </source>
</evidence>
<dbReference type="InterPro" id="IPR051570">
    <property type="entry name" value="TBC1_cilium_biogenesis"/>
</dbReference>
<dbReference type="SUPFAM" id="SSF69322">
    <property type="entry name" value="Tricorn protease domain 2"/>
    <property type="match status" value="1"/>
</dbReference>
<dbReference type="PANTHER" id="PTHR19853:SF0">
    <property type="entry name" value="WD REPEAT-CONTAINING PROTEIN 3"/>
    <property type="match status" value="1"/>
</dbReference>
<protein>
    <submittedName>
        <fullName evidence="8">WD repeat-containing protein 3-like protein</fullName>
    </submittedName>
</protein>
<feature type="repeat" description="WD" evidence="6">
    <location>
        <begin position="583"/>
        <end position="624"/>
    </location>
</feature>
<dbReference type="PROSITE" id="PS00678">
    <property type="entry name" value="WD_REPEATS_1"/>
    <property type="match status" value="2"/>
</dbReference>
<dbReference type="InterPro" id="IPR015943">
    <property type="entry name" value="WD40/YVTN_repeat-like_dom_sf"/>
</dbReference>
<feature type="repeat" description="WD" evidence="6">
    <location>
        <begin position="625"/>
        <end position="666"/>
    </location>
</feature>
<dbReference type="SUPFAM" id="SSF50978">
    <property type="entry name" value="WD40 repeat-like"/>
    <property type="match status" value="1"/>
</dbReference>
<sequence length="943" mass="107544">MGITRQYLRYVQNGPCFAGIASPNSQLSFVDINGERGKYLATAVCEYVFVWELKTGNKIKLLCDHKAQITSLACSHENQHLVAVGFSDGFINVFDYLNEELKVSFTGHKSAVSCLSFDESCMRLASGSKDTDVVIWDIVNESGLFRLKGHKNLITKCQFMKTRNILVTSSKDTFFKFWDLDTQHCFKTFMAHRSEVWDFVLLKNDTLLISGSNELKVWQIDFSDKPQESDDKIIPRKLDSTDVEMAEENEDVTEDDDSVLKVTSVGSILRESVSRLQYLGISESEQLLVCCGVDNLVECFKIRSEQEIKNSITRRLRKERRKLKRNEDNSFVENEINVDVEKTLSDEIERLEAFKASSKIKHCDIVHCGNIFKVAALLRSNCVEIYSLDLKAKSSTLSNSLKLDGHRTDVRTLAFSSDNYFIMSASADSLKIWHRLTKKCIATVTEDFEYALCSLFAPGNRHCITGTKSGKLQIFDIGSSQLLESIEASEEQLPIWSICMYPNERGIASGGEDKIVKFWDFELIEDKNLKMKRFTLVNTRALDMQEGILAVKISPNGKFIAVSLLDSTVKIFFMDTLKFFLSLYGHKFPVLCLDISYDSSLIVTGSSDKNVKIWGLDFGDCHKSIFAHDDNIMCIQFIPKTHYFFTCSKDKTIKQWDADNFEKITTLKGHQNEVWSIAVSPNGNFLVSASHDKSMRIWEKTEEPLILEEEKEIEREEQMEKTDLIGDESVIPGETNVETGLAAKKTSESLRGTERLIEAIDVFKEEISSQRSHELKCEMFKKEGKEPPAAPARNPLMDVYRTECPYRFMLEVIMRIKNSDLEEALLMLPFNYVVDILHIFTYHLQKGWEIELICRSVSFLSKIHFGEILSSAKLLPVIDKLRTLMIVRVDELRDVIGVNIAGLQLIHDELNAREEVALFTDAFSRFKDKKRKKAKSTAVLQVQ</sequence>
<dbReference type="OrthoDB" id="407922at2759"/>
<evidence type="ECO:0000256" key="4">
    <source>
        <dbReference type="ARBA" id="ARBA00023242"/>
    </source>
</evidence>
<evidence type="ECO:0000313" key="9">
    <source>
        <dbReference type="Proteomes" id="UP000288716"/>
    </source>
</evidence>
<dbReference type="EMBL" id="NCKV01001240">
    <property type="protein sequence ID" value="RWS28730.1"/>
    <property type="molecule type" value="Genomic_DNA"/>
</dbReference>
<dbReference type="PROSITE" id="PS50082">
    <property type="entry name" value="WD_REPEATS_2"/>
    <property type="match status" value="7"/>
</dbReference>
<dbReference type="Proteomes" id="UP000288716">
    <property type="component" value="Unassembled WGS sequence"/>
</dbReference>
<dbReference type="GO" id="GO:0032040">
    <property type="term" value="C:small-subunit processome"/>
    <property type="evidence" value="ECO:0007669"/>
    <property type="project" value="TreeGrafter"/>
</dbReference>
<dbReference type="Pfam" id="PF04003">
    <property type="entry name" value="Utp12"/>
    <property type="match status" value="1"/>
</dbReference>
<evidence type="ECO:0000256" key="5">
    <source>
        <dbReference type="ARBA" id="ARBA00038229"/>
    </source>
</evidence>
<evidence type="ECO:0000256" key="1">
    <source>
        <dbReference type="ARBA" id="ARBA00004604"/>
    </source>
</evidence>
<dbReference type="PROSITE" id="PS50294">
    <property type="entry name" value="WD_REPEATS_REGION"/>
    <property type="match status" value="5"/>
</dbReference>
<dbReference type="CDD" id="cd00200">
    <property type="entry name" value="WD40"/>
    <property type="match status" value="1"/>
</dbReference>
<dbReference type="GO" id="GO:0030515">
    <property type="term" value="F:snoRNA binding"/>
    <property type="evidence" value="ECO:0007669"/>
    <property type="project" value="TreeGrafter"/>
</dbReference>
<evidence type="ECO:0000313" key="8">
    <source>
        <dbReference type="EMBL" id="RWS28730.1"/>
    </source>
</evidence>
<feature type="repeat" description="WD" evidence="6">
    <location>
        <begin position="105"/>
        <end position="146"/>
    </location>
</feature>
<dbReference type="PANTHER" id="PTHR19853">
    <property type="entry name" value="WD REPEAT CONTAINING PROTEIN 3 WDR3"/>
    <property type="match status" value="1"/>
</dbReference>
<comment type="caution">
    <text evidence="8">The sequence shown here is derived from an EMBL/GenBank/DDBJ whole genome shotgun (WGS) entry which is preliminary data.</text>
</comment>
<organism evidence="8 9">
    <name type="scientific">Leptotrombidium deliense</name>
    <dbReference type="NCBI Taxonomy" id="299467"/>
    <lineage>
        <taxon>Eukaryota</taxon>
        <taxon>Metazoa</taxon>
        <taxon>Ecdysozoa</taxon>
        <taxon>Arthropoda</taxon>
        <taxon>Chelicerata</taxon>
        <taxon>Arachnida</taxon>
        <taxon>Acari</taxon>
        <taxon>Acariformes</taxon>
        <taxon>Trombidiformes</taxon>
        <taxon>Prostigmata</taxon>
        <taxon>Anystina</taxon>
        <taxon>Parasitengona</taxon>
        <taxon>Trombiculoidea</taxon>
        <taxon>Trombiculidae</taxon>
        <taxon>Leptotrombidium</taxon>
    </lineage>
</organism>
<accession>A0A443SMH6</accession>
<keyword evidence="3" id="KW-0677">Repeat</keyword>
<dbReference type="InterPro" id="IPR036322">
    <property type="entry name" value="WD40_repeat_dom_sf"/>
</dbReference>
<dbReference type="STRING" id="299467.A0A443SMH6"/>
<dbReference type="FunFam" id="2.130.10.10:FF:000157">
    <property type="entry name" value="WD repeat domain 3"/>
    <property type="match status" value="1"/>
</dbReference>
<feature type="repeat" description="WD" evidence="6">
    <location>
        <begin position="403"/>
        <end position="443"/>
    </location>
</feature>
<dbReference type="InterPro" id="IPR001680">
    <property type="entry name" value="WD40_rpt"/>
</dbReference>
<dbReference type="AlphaFoldDB" id="A0A443SMH6"/>
<dbReference type="Pfam" id="PF25172">
    <property type="entry name" value="Beta-prop_WDR3_2nd"/>
    <property type="match status" value="1"/>
</dbReference>
<name>A0A443SMH6_9ACAR</name>
<dbReference type="InterPro" id="IPR020472">
    <property type="entry name" value="WD40_PAC1"/>
</dbReference>
<dbReference type="PRINTS" id="PR00320">
    <property type="entry name" value="GPROTEINBRPT"/>
</dbReference>
<proteinExistence type="inferred from homology"/>
<evidence type="ECO:0000256" key="3">
    <source>
        <dbReference type="ARBA" id="ARBA00022737"/>
    </source>
</evidence>
<keyword evidence="2 6" id="KW-0853">WD repeat</keyword>
<dbReference type="InterPro" id="IPR007148">
    <property type="entry name" value="SSU_processome_Utp12"/>
</dbReference>
<reference evidence="8 9" key="1">
    <citation type="journal article" date="2018" name="Gigascience">
        <title>Genomes of trombidid mites reveal novel predicted allergens and laterally-transferred genes associated with secondary metabolism.</title>
        <authorList>
            <person name="Dong X."/>
            <person name="Chaisiri K."/>
            <person name="Xia D."/>
            <person name="Armstrong S.D."/>
            <person name="Fang Y."/>
            <person name="Donnelly M.J."/>
            <person name="Kadowaki T."/>
            <person name="McGarry J.W."/>
            <person name="Darby A.C."/>
            <person name="Makepeace B.L."/>
        </authorList>
    </citation>
    <scope>NUCLEOTIDE SEQUENCE [LARGE SCALE GENOMIC DNA]</scope>
    <source>
        <strain evidence="8">UoL-UT</strain>
    </source>
</reference>
<feature type="repeat" description="WD" evidence="6">
    <location>
        <begin position="147"/>
        <end position="188"/>
    </location>
</feature>
<feature type="repeat" description="WD" evidence="6">
    <location>
        <begin position="667"/>
        <end position="699"/>
    </location>
</feature>
<dbReference type="Gene3D" id="2.130.10.10">
    <property type="entry name" value="YVTN repeat-like/Quinoprotein amine dehydrogenase"/>
    <property type="match status" value="4"/>
</dbReference>
<evidence type="ECO:0000256" key="2">
    <source>
        <dbReference type="ARBA" id="ARBA00022574"/>
    </source>
</evidence>
<dbReference type="GO" id="GO:0030490">
    <property type="term" value="P:maturation of SSU-rRNA"/>
    <property type="evidence" value="ECO:0007669"/>
    <property type="project" value="TreeGrafter"/>
</dbReference>
<keyword evidence="9" id="KW-1185">Reference proteome</keyword>
<dbReference type="GO" id="GO:0034388">
    <property type="term" value="C:Pwp2p-containing subcomplex of 90S preribosome"/>
    <property type="evidence" value="ECO:0007669"/>
    <property type="project" value="TreeGrafter"/>
</dbReference>
<dbReference type="InterPro" id="IPR019775">
    <property type="entry name" value="WD40_repeat_CS"/>
</dbReference>
<dbReference type="VEuPathDB" id="VectorBase:LDEU003309"/>
<keyword evidence="4" id="KW-0539">Nucleus</keyword>
<dbReference type="Pfam" id="PF25173">
    <property type="entry name" value="Beta-prop_WDR3_1st"/>
    <property type="match status" value="1"/>
</dbReference>